<keyword evidence="2" id="KW-0732">Signal</keyword>
<dbReference type="SUPFAM" id="SSF48403">
    <property type="entry name" value="Ankyrin repeat"/>
    <property type="match status" value="1"/>
</dbReference>
<accession>A0ABR8NZF6</accession>
<dbReference type="InterPro" id="IPR036770">
    <property type="entry name" value="Ankyrin_rpt-contain_sf"/>
</dbReference>
<dbReference type="InterPro" id="IPR002110">
    <property type="entry name" value="Ankyrin_rpt"/>
</dbReference>
<dbReference type="SMART" id="SM00671">
    <property type="entry name" value="SEL1"/>
    <property type="match status" value="3"/>
</dbReference>
<dbReference type="Gene3D" id="1.25.40.10">
    <property type="entry name" value="Tetratricopeptide repeat domain"/>
    <property type="match status" value="1"/>
</dbReference>
<keyword evidence="1" id="KW-0040">ANK repeat</keyword>
<dbReference type="InterPro" id="IPR011990">
    <property type="entry name" value="TPR-like_helical_dom_sf"/>
</dbReference>
<dbReference type="SMART" id="SM00248">
    <property type="entry name" value="ANK"/>
    <property type="match status" value="1"/>
</dbReference>
<dbReference type="Pfam" id="PF08238">
    <property type="entry name" value="Sel1"/>
    <property type="match status" value="2"/>
</dbReference>
<organism evidence="3 4">
    <name type="scientific">Marinomonas colpomeniae</name>
    <dbReference type="NCBI Taxonomy" id="2774408"/>
    <lineage>
        <taxon>Bacteria</taxon>
        <taxon>Pseudomonadati</taxon>
        <taxon>Pseudomonadota</taxon>
        <taxon>Gammaproteobacteria</taxon>
        <taxon>Oceanospirillales</taxon>
        <taxon>Oceanospirillaceae</taxon>
        <taxon>Marinomonas</taxon>
    </lineage>
</organism>
<dbReference type="EMBL" id="JACYFC010000003">
    <property type="protein sequence ID" value="MBD5771431.1"/>
    <property type="molecule type" value="Genomic_DNA"/>
</dbReference>
<evidence type="ECO:0000313" key="3">
    <source>
        <dbReference type="EMBL" id="MBD5771431.1"/>
    </source>
</evidence>
<dbReference type="PROSITE" id="PS50088">
    <property type="entry name" value="ANK_REPEAT"/>
    <property type="match status" value="1"/>
</dbReference>
<dbReference type="InterPro" id="IPR006597">
    <property type="entry name" value="Sel1-like"/>
</dbReference>
<dbReference type="Proteomes" id="UP000604161">
    <property type="component" value="Unassembled WGS sequence"/>
</dbReference>
<dbReference type="PANTHER" id="PTHR11102:SF160">
    <property type="entry name" value="ERAD-ASSOCIATED E3 UBIQUITIN-PROTEIN LIGASE COMPONENT HRD3"/>
    <property type="match status" value="1"/>
</dbReference>
<feature type="signal peptide" evidence="2">
    <location>
        <begin position="1"/>
        <end position="17"/>
    </location>
</feature>
<dbReference type="Pfam" id="PF12796">
    <property type="entry name" value="Ank_2"/>
    <property type="match status" value="1"/>
</dbReference>
<keyword evidence="4" id="KW-1185">Reference proteome</keyword>
<evidence type="ECO:0000256" key="1">
    <source>
        <dbReference type="PROSITE-ProRule" id="PRU00023"/>
    </source>
</evidence>
<comment type="caution">
    <text evidence="3">The sequence shown here is derived from an EMBL/GenBank/DDBJ whole genome shotgun (WGS) entry which is preliminary data.</text>
</comment>
<feature type="chain" id="PRO_5046619393" evidence="2">
    <location>
        <begin position="18"/>
        <end position="549"/>
    </location>
</feature>
<proteinExistence type="predicted"/>
<dbReference type="PANTHER" id="PTHR11102">
    <property type="entry name" value="SEL-1-LIKE PROTEIN"/>
    <property type="match status" value="1"/>
</dbReference>
<evidence type="ECO:0000256" key="2">
    <source>
        <dbReference type="SAM" id="SignalP"/>
    </source>
</evidence>
<dbReference type="SUPFAM" id="SSF81901">
    <property type="entry name" value="HCP-like"/>
    <property type="match status" value="2"/>
</dbReference>
<dbReference type="Gene3D" id="1.25.40.20">
    <property type="entry name" value="Ankyrin repeat-containing domain"/>
    <property type="match status" value="1"/>
</dbReference>
<gene>
    <name evidence="3" type="ORF">IF202_10255</name>
</gene>
<dbReference type="InterPro" id="IPR050767">
    <property type="entry name" value="Sel1_AlgK"/>
</dbReference>
<evidence type="ECO:0000313" key="4">
    <source>
        <dbReference type="Proteomes" id="UP000604161"/>
    </source>
</evidence>
<sequence>MKKLLLLLILLPKIVLASSSVDCINMTAHFNYADEGKAVDFDNINWEKSIPVCEKAAKDDPNNFKVLYGLGRSYDKKTVDTDSEEYRELFYSYYKRSYELGFKHAAYVLAMYYIDDENWDEVDYWLDLSMQTGKILAINEKAILLFSSNNNYPRKDFGKAVELLKRVSDSGNAYVNYNLGQLHYFDKYGLVDYKVARKYFEKAANLGSADSNNILGNIYHHGFGVPVDDKKATDYFLLAKKMGETSEFYDQELIQSSMNVWRSSTTKEGFKYYDISINTLRDLAKKGNSQSLTFLQQQRIGLDVENYPLDYFMVKNQGDKFIKVLHENIEAYFNSGSIKNLSMASDALGDYADLMIKNGVYSEAISLLERLNSSDTDLSTDTIKYYLSRIYTNLYIDYRKNSDAEKAMFFALPINNKDIKNSLIFTISDYMNNADNFDSILVSALKKNRVAVLDDHLNRYENALKRGMNDLAQLYIDDSSISINAQRSVDGVSMLHLAVWHGNFDIVKYLVEEGADINLADHEDDTALDYALHKEDYLLIGYLSDEGAY</sequence>
<reference evidence="3 4" key="1">
    <citation type="submission" date="2020-09" db="EMBL/GenBank/DDBJ databases">
        <title>Marinomonas sp. nov., isolated from the cysticercosis algae of Qingdao, China.</title>
        <authorList>
            <person name="Sun X."/>
        </authorList>
    </citation>
    <scope>NUCLEOTIDE SEQUENCE [LARGE SCALE GENOMIC DNA]</scope>
    <source>
        <strain evidence="3 4">SM2066</strain>
    </source>
</reference>
<protein>
    <submittedName>
        <fullName evidence="3">Ankyrin repeat domain-containing protein</fullName>
    </submittedName>
</protein>
<feature type="repeat" description="ANK" evidence="1">
    <location>
        <begin position="490"/>
        <end position="522"/>
    </location>
</feature>
<dbReference type="PROSITE" id="PS50297">
    <property type="entry name" value="ANK_REP_REGION"/>
    <property type="match status" value="1"/>
</dbReference>
<name>A0ABR8NZF6_9GAMM</name>
<dbReference type="RefSeq" id="WP_191594811.1">
    <property type="nucleotide sequence ID" value="NZ_JACYFC010000003.1"/>
</dbReference>